<reference evidence="1" key="1">
    <citation type="submission" date="2020-06" db="EMBL/GenBank/DDBJ databases">
        <title>Stable isotope informed genome-resolved metagenomics uncovers potential trophic interactions in rhizosphere soil.</title>
        <authorList>
            <person name="Starr E.P."/>
            <person name="Shi S."/>
            <person name="Blazewicz S.J."/>
            <person name="Koch B.J."/>
            <person name="Probst A.J."/>
            <person name="Hungate B.A."/>
            <person name="Pett-Ridge J."/>
            <person name="Firestone M.K."/>
            <person name="Banfield J.F."/>
        </authorList>
    </citation>
    <scope>NUCLEOTIDE SEQUENCE</scope>
    <source>
        <strain evidence="1">YM_69_17</strain>
    </source>
</reference>
<accession>A0A952KEL7</accession>
<name>A0A952KEL7_9PROT</name>
<dbReference type="Proteomes" id="UP000700706">
    <property type="component" value="Unassembled WGS sequence"/>
</dbReference>
<dbReference type="AlphaFoldDB" id="A0A952KEL7"/>
<comment type="caution">
    <text evidence="1">The sequence shown here is derived from an EMBL/GenBank/DDBJ whole genome shotgun (WGS) entry which is preliminary data.</text>
</comment>
<dbReference type="EMBL" id="JAEKLZ010000171">
    <property type="protein sequence ID" value="MBW8725450.1"/>
    <property type="molecule type" value="Genomic_DNA"/>
</dbReference>
<organism evidence="1 2">
    <name type="scientific">Inquilinus limosus</name>
    <dbReference type="NCBI Taxonomy" id="171674"/>
    <lineage>
        <taxon>Bacteria</taxon>
        <taxon>Pseudomonadati</taxon>
        <taxon>Pseudomonadota</taxon>
        <taxon>Alphaproteobacteria</taxon>
        <taxon>Rhodospirillales</taxon>
        <taxon>Rhodospirillaceae</taxon>
        <taxon>Inquilinus</taxon>
    </lineage>
</organism>
<gene>
    <name evidence="1" type="ORF">JF625_09890</name>
</gene>
<evidence type="ECO:0000313" key="1">
    <source>
        <dbReference type="EMBL" id="MBW8725450.1"/>
    </source>
</evidence>
<evidence type="ECO:0000313" key="2">
    <source>
        <dbReference type="Proteomes" id="UP000700706"/>
    </source>
</evidence>
<proteinExistence type="predicted"/>
<protein>
    <submittedName>
        <fullName evidence="1">Uncharacterized protein</fullName>
    </submittedName>
</protein>
<sequence length="48" mass="4968">MSLAEFLLAGRAYARLMDPAGAPIAAAPSDEAFDGMLVRAREVGLFAG</sequence>